<sequence>MANYKFIFVIGLVWMATVFPFTENQAQPPVVPAYYGQAPVNYVQSWTAKAPEKDTAVLPGKALSQVQQTTQYIDGLGRPLQTVIKQGSLITGGVASDLVSPHIYDEYGRETVKYLPFAANNAHGNASLNDGWVKINPFKQQEVFMQTALAGQNESWYFEKTVLENSPLGRVTESFAPGNSWVGTSTQSSEHDRRSVKSRYWLNNKADSVRIWEVTDVPGAFGTYSSSAMYDSGMLYKNITIDEHGKQIITFLNKEQKTILKKVQLTAVADSGKGRGHNGWLCTYYIYDEINRLRAVIQPEGVIALASGSWNFSGNILDEQCFRYEYDARSKMVRKKIPGAGEVYMVYDARDRLVLTQDANMRVNNKWLYTLYDQLNRPVSTGLWTTTNTLSTHAGLAAGSVAYPALSGESYEELTVTYYDNYFGWLFEYFYEGDTYDPLLDEYLLTPVADTWPYTQSNVALTATRGLVTGTRVKIMDGTNNWIVTANIYDEKGRVIQQRINRADKENGSNSWRKLFRQTITNQYSWNGAVLISINRLYKGKDWDQVSTRYTYDSLWRVLAISKQPHKYVNQPKREYLSNERIIAQNEYDALGQLKKKILAPEFDGGNGLDSLSFDYNIRGWLLGMNRNYARDLHQDNYFGFDLGYDKTNNNLIGNQSYTAAQFNGNISGQTWKSKGDGEKRKYDYGYDAANRLLKADFTQFSSGVFSPWTGVNYSVKMGDGEDVNTAYDANGNIKKMQQWGLKVGSSTQIDILTYTYATGSNKLLKVTDGNTTDNKLGDFYNGGSGTNDDYAYDDNGNMVKDHNKNIGTLSANGITYNHMNLPETVIVRAAYNSGTEKGKIIYQYDATGTKLKKTVFEPGRDTISTSYYPGGFVYTEKLTYLSEYSVYDGSDTSLIIGMEEGRIRFGKTDTSFAFDYFLKDHLGNVRAVLTDEQKTDSYIAATLEPATITAEELLYDNLSSSQYNKPGWFSDPLYSTNTKVARTKNATGVNKVGPSILLKVMAGDSYNIRVASGYSTIGKASNDPNNVITDLFNALVAGIPIVSGGKVTTSQLTVPAAGLNGSITSFLNTQTTSGSKPKAYINWIVFDERFKIIEEASSFEQVGASGVTTIHTKPALTIPKNGYLYIYTSNEATNIDVFFDNLQVTHVRSPLLEETHYYPFGLTMKMISSNALSNAAENKYKYNGKEEQREEFSDGTGLEWLDYGARMYDNQIGRWMVLDPFADKYLGITPYSYCLNNPIVFVDPDGRDVILYDKKFQKVATITKEGTLIEKGMENSSILKAYNETKKYLKNDPIFAKMEKTEGILNIMEAMDMSTGAIFTPGSFLINGVDRFEYKGDAEGVESADYVNKDDLGTISWNTLAGAVDGEGNRHSPAMIFFHELSHAENYASNLLEFVKRTLTPLPKLTTKEEEKVIDKSNEKSKELKNGDGGDGEKKKRTSHKVQYFFKTKSTTSNEE</sequence>
<feature type="chain" id="PRO_5045171372" evidence="2">
    <location>
        <begin position="27"/>
        <end position="1457"/>
    </location>
</feature>
<dbReference type="PANTHER" id="PTHR32305">
    <property type="match status" value="1"/>
</dbReference>
<gene>
    <name evidence="4" type="ORF">O3P16_01635</name>
</gene>
<evidence type="ECO:0000313" key="5">
    <source>
        <dbReference type="Proteomes" id="UP001210231"/>
    </source>
</evidence>
<evidence type="ECO:0000256" key="2">
    <source>
        <dbReference type="SAM" id="SignalP"/>
    </source>
</evidence>
<dbReference type="Pfam" id="PF20041">
    <property type="entry name" value="DUF6443"/>
    <property type="match status" value="1"/>
</dbReference>
<accession>A0ABT4UF73</accession>
<dbReference type="InterPro" id="IPR050708">
    <property type="entry name" value="T6SS_VgrG/RHS"/>
</dbReference>
<organism evidence="4 5">
    <name type="scientific">Polluticaenibacter yanchengensis</name>
    <dbReference type="NCBI Taxonomy" id="3014562"/>
    <lineage>
        <taxon>Bacteria</taxon>
        <taxon>Pseudomonadati</taxon>
        <taxon>Bacteroidota</taxon>
        <taxon>Chitinophagia</taxon>
        <taxon>Chitinophagales</taxon>
        <taxon>Chitinophagaceae</taxon>
        <taxon>Polluticaenibacter</taxon>
    </lineage>
</organism>
<keyword evidence="2" id="KW-0732">Signal</keyword>
<evidence type="ECO:0000256" key="1">
    <source>
        <dbReference type="SAM" id="MobiDB-lite"/>
    </source>
</evidence>
<feature type="signal peptide" evidence="2">
    <location>
        <begin position="1"/>
        <end position="26"/>
    </location>
</feature>
<keyword evidence="5" id="KW-1185">Reference proteome</keyword>
<dbReference type="InterPro" id="IPR045619">
    <property type="entry name" value="DUF6443"/>
</dbReference>
<feature type="compositionally biased region" description="Basic and acidic residues" evidence="1">
    <location>
        <begin position="1409"/>
        <end position="1435"/>
    </location>
</feature>
<dbReference type="EMBL" id="JAQGEF010000002">
    <property type="protein sequence ID" value="MDA3613495.1"/>
    <property type="molecule type" value="Genomic_DNA"/>
</dbReference>
<comment type="caution">
    <text evidence="4">The sequence shown here is derived from an EMBL/GenBank/DDBJ whole genome shotgun (WGS) entry which is preliminary data.</text>
</comment>
<evidence type="ECO:0000313" key="4">
    <source>
        <dbReference type="EMBL" id="MDA3613495.1"/>
    </source>
</evidence>
<evidence type="ECO:0000259" key="3">
    <source>
        <dbReference type="Pfam" id="PF20041"/>
    </source>
</evidence>
<feature type="domain" description="DUF6443" evidence="3">
    <location>
        <begin position="45"/>
        <end position="193"/>
    </location>
</feature>
<dbReference type="RefSeq" id="WP_407029826.1">
    <property type="nucleotide sequence ID" value="NZ_JAQGEF010000002.1"/>
</dbReference>
<feature type="region of interest" description="Disordered" evidence="1">
    <location>
        <begin position="1409"/>
        <end position="1457"/>
    </location>
</feature>
<dbReference type="Gene3D" id="2.180.10.10">
    <property type="entry name" value="RHS repeat-associated core"/>
    <property type="match status" value="2"/>
</dbReference>
<dbReference type="Proteomes" id="UP001210231">
    <property type="component" value="Unassembled WGS sequence"/>
</dbReference>
<proteinExistence type="predicted"/>
<dbReference type="PANTHER" id="PTHR32305:SF15">
    <property type="entry name" value="PROTEIN RHSA-RELATED"/>
    <property type="match status" value="1"/>
</dbReference>
<dbReference type="InterPro" id="IPR022385">
    <property type="entry name" value="Rhs_assc_core"/>
</dbReference>
<protein>
    <submittedName>
        <fullName evidence="4">DUF6443 domain-containing protein</fullName>
    </submittedName>
</protein>
<name>A0ABT4UF73_9BACT</name>
<dbReference type="NCBIfam" id="TIGR03696">
    <property type="entry name" value="Rhs_assc_core"/>
    <property type="match status" value="1"/>
</dbReference>
<reference evidence="4 5" key="1">
    <citation type="submission" date="2022-12" db="EMBL/GenBank/DDBJ databases">
        <title>Chitinophagaceae gen. sp. nov., a new member of the family Chitinophagaceae, isolated from soil in a chemical factory.</title>
        <authorList>
            <person name="Ke Z."/>
        </authorList>
    </citation>
    <scope>NUCLEOTIDE SEQUENCE [LARGE SCALE GENOMIC DNA]</scope>
    <source>
        <strain evidence="4 5">LY-5</strain>
    </source>
</reference>